<dbReference type="GeneID" id="20673930"/>
<dbReference type="AlphaFoldDB" id="W4KKP9"/>
<dbReference type="EMBL" id="KI925454">
    <property type="protein sequence ID" value="ETW86397.1"/>
    <property type="molecule type" value="Genomic_DNA"/>
</dbReference>
<evidence type="ECO:0000313" key="2">
    <source>
        <dbReference type="EMBL" id="ETW86397.1"/>
    </source>
</evidence>
<name>W4KKP9_HETIT</name>
<organism evidence="2 3">
    <name type="scientific">Heterobasidion irregulare (strain TC 32-1)</name>
    <dbReference type="NCBI Taxonomy" id="747525"/>
    <lineage>
        <taxon>Eukaryota</taxon>
        <taxon>Fungi</taxon>
        <taxon>Dikarya</taxon>
        <taxon>Basidiomycota</taxon>
        <taxon>Agaricomycotina</taxon>
        <taxon>Agaricomycetes</taxon>
        <taxon>Russulales</taxon>
        <taxon>Bondarzewiaceae</taxon>
        <taxon>Heterobasidion</taxon>
        <taxon>Heterobasidion annosum species complex</taxon>
    </lineage>
</organism>
<dbReference type="RefSeq" id="XP_009540425.1">
    <property type="nucleotide sequence ID" value="XM_009542130.1"/>
</dbReference>
<feature type="region of interest" description="Disordered" evidence="1">
    <location>
        <begin position="53"/>
        <end position="125"/>
    </location>
</feature>
<feature type="compositionally biased region" description="Basic and acidic residues" evidence="1">
    <location>
        <begin position="69"/>
        <end position="79"/>
    </location>
</feature>
<evidence type="ECO:0000256" key="1">
    <source>
        <dbReference type="SAM" id="MobiDB-lite"/>
    </source>
</evidence>
<evidence type="ECO:0000313" key="3">
    <source>
        <dbReference type="Proteomes" id="UP000030671"/>
    </source>
</evidence>
<keyword evidence="3" id="KW-1185">Reference proteome</keyword>
<dbReference type="KEGG" id="hir:HETIRDRAFT_423647"/>
<reference evidence="2 3" key="1">
    <citation type="journal article" date="2012" name="New Phytol.">
        <title>Insight into trade-off between wood decay and parasitism from the genome of a fungal forest pathogen.</title>
        <authorList>
            <person name="Olson A."/>
            <person name="Aerts A."/>
            <person name="Asiegbu F."/>
            <person name="Belbahri L."/>
            <person name="Bouzid O."/>
            <person name="Broberg A."/>
            <person name="Canback B."/>
            <person name="Coutinho P.M."/>
            <person name="Cullen D."/>
            <person name="Dalman K."/>
            <person name="Deflorio G."/>
            <person name="van Diepen L.T."/>
            <person name="Dunand C."/>
            <person name="Duplessis S."/>
            <person name="Durling M."/>
            <person name="Gonthier P."/>
            <person name="Grimwood J."/>
            <person name="Fossdal C.G."/>
            <person name="Hansson D."/>
            <person name="Henrissat B."/>
            <person name="Hietala A."/>
            <person name="Himmelstrand K."/>
            <person name="Hoffmeister D."/>
            <person name="Hogberg N."/>
            <person name="James T.Y."/>
            <person name="Karlsson M."/>
            <person name="Kohler A."/>
            <person name="Kues U."/>
            <person name="Lee Y.H."/>
            <person name="Lin Y.C."/>
            <person name="Lind M."/>
            <person name="Lindquist E."/>
            <person name="Lombard V."/>
            <person name="Lucas S."/>
            <person name="Lunden K."/>
            <person name="Morin E."/>
            <person name="Murat C."/>
            <person name="Park J."/>
            <person name="Raffaello T."/>
            <person name="Rouze P."/>
            <person name="Salamov A."/>
            <person name="Schmutz J."/>
            <person name="Solheim H."/>
            <person name="Stahlberg J."/>
            <person name="Velez H."/>
            <person name="de Vries R.P."/>
            <person name="Wiebenga A."/>
            <person name="Woodward S."/>
            <person name="Yakovlev I."/>
            <person name="Garbelotto M."/>
            <person name="Martin F."/>
            <person name="Grigoriev I.V."/>
            <person name="Stenlid J."/>
        </authorList>
    </citation>
    <scope>NUCLEOTIDE SEQUENCE [LARGE SCALE GENOMIC DNA]</scope>
    <source>
        <strain evidence="2 3">TC 32-1</strain>
    </source>
</reference>
<accession>W4KKP9</accession>
<dbReference type="Proteomes" id="UP000030671">
    <property type="component" value="Unassembled WGS sequence"/>
</dbReference>
<dbReference type="eggNOG" id="ENOG502QS1N">
    <property type="taxonomic scope" value="Eukaryota"/>
</dbReference>
<protein>
    <submittedName>
        <fullName evidence="2">Uncharacterized protein</fullName>
    </submittedName>
</protein>
<feature type="compositionally biased region" description="Low complexity" evidence="1">
    <location>
        <begin position="80"/>
        <end position="91"/>
    </location>
</feature>
<gene>
    <name evidence="2" type="ORF">HETIRDRAFT_423647</name>
</gene>
<dbReference type="HOGENOM" id="CLU_1094409_0_0_1"/>
<proteinExistence type="predicted"/>
<dbReference type="InParanoid" id="W4KKP9"/>
<sequence>MTTRITTPRVITEIGRAVSIRRAIKQELGQYTPAPASASNEFSPTLYSVEEAKPAAPVQRASSLSASNRRVDRPEEDHYPLQPNLLRQQPPYSAESPSRRLPLSGRSSGDGRFRKASSECSSSAGCSPPPIFAGMLSNDSAVAEGSEDACTELKPSLEAQTESIVYTIQSVLSGVRSLTPSPMPSPTVNENLTQIITIVSSIVAVCHDNLVVLPTLLSPPISETTVLPIKCKYKYEKILPGIFIPCFNFEAQKQ</sequence>
<dbReference type="OrthoDB" id="5588096at2759"/>